<sequence>MMVKSSNPNTLRFLFGSLVVLSVPYIYVTVKTASEASLNEMAAIVDSPRLLLQTTTSSSSRADPKIVTTAASVVEPACDNFFTVLASAWIPSEGNCSDVYKKYHDLILEHDASMARMNKKLTIFTTWSPEELQQGCGVLDNYVTNLTGHVQLQQFDPEPLLLKHGFTDQHIDWMKHWKDVAPRFHHAVTRLSDVFRIVLQREFAMAYADLDLVYLLDDPRVYLTVPNVAVPIWSEEKGAFEIQNSAFCFSQPQLDRLIGNVKALMNSKGETQKTKNSYMYTAFGPNLFQHSLQGMQTLGPIQLYYTHSDDHWKPQDVAGLSKAYGGFVWLHLDASNRRRNWYQNKKRTYTMLVDELKSKIQISELEQVLPAFVLQADKHQTQQ</sequence>
<evidence type="ECO:0000313" key="2">
    <source>
        <dbReference type="EMBL" id="CAB9527060.1"/>
    </source>
</evidence>
<protein>
    <recommendedName>
        <fullName evidence="4">Nucleotide-diphospho-sugar transferase domain-containing protein</fullName>
    </recommendedName>
</protein>
<dbReference type="Proteomes" id="UP001153069">
    <property type="component" value="Unassembled WGS sequence"/>
</dbReference>
<keyword evidence="1" id="KW-0472">Membrane</keyword>
<organism evidence="2 3">
    <name type="scientific">Seminavis robusta</name>
    <dbReference type="NCBI Taxonomy" id="568900"/>
    <lineage>
        <taxon>Eukaryota</taxon>
        <taxon>Sar</taxon>
        <taxon>Stramenopiles</taxon>
        <taxon>Ochrophyta</taxon>
        <taxon>Bacillariophyta</taxon>
        <taxon>Bacillariophyceae</taxon>
        <taxon>Bacillariophycidae</taxon>
        <taxon>Naviculales</taxon>
        <taxon>Naviculaceae</taxon>
        <taxon>Seminavis</taxon>
    </lineage>
</organism>
<proteinExistence type="predicted"/>
<keyword evidence="1" id="KW-1133">Transmembrane helix</keyword>
<accession>A0A9N8EYH1</accession>
<name>A0A9N8EYH1_9STRA</name>
<reference evidence="2" key="1">
    <citation type="submission" date="2020-06" db="EMBL/GenBank/DDBJ databases">
        <authorList>
            <consortium name="Plant Systems Biology data submission"/>
        </authorList>
    </citation>
    <scope>NUCLEOTIDE SEQUENCE</scope>
    <source>
        <strain evidence="2">D6</strain>
    </source>
</reference>
<dbReference type="AlphaFoldDB" id="A0A9N8EYH1"/>
<gene>
    <name evidence="2" type="ORF">SEMRO_1934_G306340.1</name>
</gene>
<evidence type="ECO:0000256" key="1">
    <source>
        <dbReference type="SAM" id="Phobius"/>
    </source>
</evidence>
<evidence type="ECO:0000313" key="3">
    <source>
        <dbReference type="Proteomes" id="UP001153069"/>
    </source>
</evidence>
<keyword evidence="1" id="KW-0812">Transmembrane</keyword>
<evidence type="ECO:0008006" key="4">
    <source>
        <dbReference type="Google" id="ProtNLM"/>
    </source>
</evidence>
<dbReference type="EMBL" id="CAICTM010001932">
    <property type="protein sequence ID" value="CAB9527060.1"/>
    <property type="molecule type" value="Genomic_DNA"/>
</dbReference>
<comment type="caution">
    <text evidence="2">The sequence shown here is derived from an EMBL/GenBank/DDBJ whole genome shotgun (WGS) entry which is preliminary data.</text>
</comment>
<feature type="transmembrane region" description="Helical" evidence="1">
    <location>
        <begin position="12"/>
        <end position="30"/>
    </location>
</feature>
<keyword evidence="3" id="KW-1185">Reference proteome</keyword>